<comment type="caution">
    <text evidence="1">The sequence shown here is derived from an EMBL/GenBank/DDBJ whole genome shotgun (WGS) entry which is preliminary data.</text>
</comment>
<organism evidence="1">
    <name type="scientific">bioreactor metagenome</name>
    <dbReference type="NCBI Taxonomy" id="1076179"/>
    <lineage>
        <taxon>unclassified sequences</taxon>
        <taxon>metagenomes</taxon>
        <taxon>ecological metagenomes</taxon>
    </lineage>
</organism>
<name>A0A645AE19_9ZZZZ</name>
<evidence type="ECO:0000313" key="1">
    <source>
        <dbReference type="EMBL" id="MPM51206.1"/>
    </source>
</evidence>
<sequence length="92" mass="9896">MVCSEDAWVISTTFIFALANDVKNLAEYPGIPTIPLPSREMSAMFLLPEMPRMEPLLYGGELSIIVEAPSGSNVFLTIIGIPLLTAGWIVGG</sequence>
<dbReference type="AlphaFoldDB" id="A0A645AE19"/>
<accession>A0A645AE19</accession>
<gene>
    <name evidence="1" type="ORF">SDC9_97953</name>
</gene>
<protein>
    <submittedName>
        <fullName evidence="1">Uncharacterized protein</fullName>
    </submittedName>
</protein>
<proteinExistence type="predicted"/>
<reference evidence="1" key="1">
    <citation type="submission" date="2019-08" db="EMBL/GenBank/DDBJ databases">
        <authorList>
            <person name="Kucharzyk K."/>
            <person name="Murdoch R.W."/>
            <person name="Higgins S."/>
            <person name="Loffler F."/>
        </authorList>
    </citation>
    <scope>NUCLEOTIDE SEQUENCE</scope>
</reference>
<dbReference type="EMBL" id="VSSQ01013307">
    <property type="protein sequence ID" value="MPM51206.1"/>
    <property type="molecule type" value="Genomic_DNA"/>
</dbReference>